<keyword evidence="2" id="KW-0378">Hydrolase</keyword>
<dbReference type="RefSeq" id="WP_220161224.1">
    <property type="nucleotide sequence ID" value="NZ_CP080507.1"/>
</dbReference>
<gene>
    <name evidence="2" type="ORF">K0B96_12470</name>
</gene>
<proteinExistence type="predicted"/>
<dbReference type="AlphaFoldDB" id="A0A8F9TSB2"/>
<dbReference type="InterPro" id="IPR018550">
    <property type="entry name" value="Lipid-A_deacylase-rel"/>
</dbReference>
<dbReference type="Proteomes" id="UP000825051">
    <property type="component" value="Chromosome"/>
</dbReference>
<dbReference type="GO" id="GO:0016787">
    <property type="term" value="F:hydrolase activity"/>
    <property type="evidence" value="ECO:0007669"/>
    <property type="project" value="UniProtKB-KW"/>
</dbReference>
<evidence type="ECO:0000313" key="3">
    <source>
        <dbReference type="Proteomes" id="UP000825051"/>
    </source>
</evidence>
<dbReference type="SUPFAM" id="SSF56925">
    <property type="entry name" value="OMPA-like"/>
    <property type="match status" value="1"/>
</dbReference>
<dbReference type="Gene3D" id="2.40.160.20">
    <property type="match status" value="1"/>
</dbReference>
<name>A0A8F9TSB2_9BACT</name>
<organism evidence="2 3">
    <name type="scientific">Horticoccus luteus</name>
    <dbReference type="NCBI Taxonomy" id="2862869"/>
    <lineage>
        <taxon>Bacteria</taxon>
        <taxon>Pseudomonadati</taxon>
        <taxon>Verrucomicrobiota</taxon>
        <taxon>Opitutia</taxon>
        <taxon>Opitutales</taxon>
        <taxon>Opitutaceae</taxon>
        <taxon>Horticoccus</taxon>
    </lineage>
</organism>
<feature type="signal peptide" evidence="1">
    <location>
        <begin position="1"/>
        <end position="24"/>
    </location>
</feature>
<protein>
    <submittedName>
        <fullName evidence="2">Acyloxyacyl hydrolase</fullName>
    </submittedName>
</protein>
<keyword evidence="3" id="KW-1185">Reference proteome</keyword>
<dbReference type="EMBL" id="CP080507">
    <property type="protein sequence ID" value="QYM78120.1"/>
    <property type="molecule type" value="Genomic_DNA"/>
</dbReference>
<evidence type="ECO:0000313" key="2">
    <source>
        <dbReference type="EMBL" id="QYM78120.1"/>
    </source>
</evidence>
<dbReference type="InterPro" id="IPR011250">
    <property type="entry name" value="OMP/PagP_B-barrel"/>
</dbReference>
<evidence type="ECO:0000256" key="1">
    <source>
        <dbReference type="SAM" id="SignalP"/>
    </source>
</evidence>
<dbReference type="KEGG" id="ole:K0B96_12470"/>
<reference evidence="2" key="1">
    <citation type="submission" date="2021-08" db="EMBL/GenBank/DDBJ databases">
        <title>Genome of a novel bacterium of the phylum Verrucomicrobia, Oleiharenicola sp. KSB-15.</title>
        <authorList>
            <person name="Chung J.-H."/>
            <person name="Ahn J.-H."/>
            <person name="Yoon Y."/>
            <person name="Kim D.-Y."/>
            <person name="An S.-H."/>
            <person name="Park I."/>
            <person name="Yeon J."/>
        </authorList>
    </citation>
    <scope>NUCLEOTIDE SEQUENCE</scope>
    <source>
        <strain evidence="2">KSB-15</strain>
    </source>
</reference>
<keyword evidence="1" id="KW-0732">Signal</keyword>
<feature type="chain" id="PRO_5034102859" evidence="1">
    <location>
        <begin position="25"/>
        <end position="205"/>
    </location>
</feature>
<dbReference type="Pfam" id="PF09411">
    <property type="entry name" value="PagL"/>
    <property type="match status" value="1"/>
</dbReference>
<sequence>MAIRLRSTLLSAAFMVMSAGLARAEIAAVAVETKTAPRYEIEAMTGVLWSVGGGATPLSYTVLPQIFSLKIPPVGERPLWGGTLMMRSHFSLLIEPIVRGPEHSFLGVAAAGELEWRNASERGAAFFAAGGGVGWLDSKGYEVPGGQGQDFNLNWLMHAGARYRLKEAWVVSLGLYFQHVSNRGMDKVNPGLNALGPMVGLAKRF</sequence>
<accession>A0A8F9TSB2</accession>